<evidence type="ECO:0000256" key="4">
    <source>
        <dbReference type="PROSITE-ProRule" id="PRU00175"/>
    </source>
</evidence>
<dbReference type="InterPro" id="IPR001841">
    <property type="entry name" value="Znf_RING"/>
</dbReference>
<name>A0A4Z1HH03_9HELO</name>
<sequence length="376" mass="43772">MDREFWNENVHSNDVFTRKSWEQNHNKSRTGEKREPGFTEREEMKHFPSFWHNNDVIIQNKGNNHQKLSVTSAPALDISFIVNMMNTMDPNCCVVTETLSSVCGHATKVIKHHKSCELIEFDPYRAGGYDLKYLLDYHPWTKTRMANATITECKCVSCDAIENGASFESFHPPSNTWISDVFYRQISSALSSNFIADRRKPWESYISDQTILFQRQKRFDDVFETAQQDLIAYNANSGNAGDEHALYHLNSDVEKAEIIRSFYDHHQNEYFLQFRGLKNISMRLLFDPVNPTHLTFSLLRLVKPEDVPAGEVCGICREVMDVENRKIVTRLFCDLHLFHENCIIPWFETANNNKVICPMCRGTREMYKPPNLLDHE</sequence>
<evidence type="ECO:0000313" key="7">
    <source>
        <dbReference type="Proteomes" id="UP000297452"/>
    </source>
</evidence>
<evidence type="ECO:0000259" key="5">
    <source>
        <dbReference type="PROSITE" id="PS50089"/>
    </source>
</evidence>
<keyword evidence="2 4" id="KW-0863">Zinc-finger</keyword>
<gene>
    <name evidence="6" type="ORF">BOTNAR_0481g00080</name>
</gene>
<evidence type="ECO:0000313" key="6">
    <source>
        <dbReference type="EMBL" id="TGO48326.1"/>
    </source>
</evidence>
<dbReference type="OrthoDB" id="8062037at2759"/>
<dbReference type="Pfam" id="PF13639">
    <property type="entry name" value="zf-RING_2"/>
    <property type="match status" value="1"/>
</dbReference>
<dbReference type="SUPFAM" id="SSF57850">
    <property type="entry name" value="RING/U-box"/>
    <property type="match status" value="1"/>
</dbReference>
<accession>A0A4Z1HH03</accession>
<keyword evidence="1" id="KW-0479">Metal-binding</keyword>
<evidence type="ECO:0000256" key="3">
    <source>
        <dbReference type="ARBA" id="ARBA00022833"/>
    </source>
</evidence>
<comment type="caution">
    <text evidence="6">The sequence shown here is derived from an EMBL/GenBank/DDBJ whole genome shotgun (WGS) entry which is preliminary data.</text>
</comment>
<dbReference type="AlphaFoldDB" id="A0A4Z1HH03"/>
<keyword evidence="7" id="KW-1185">Reference proteome</keyword>
<dbReference type="EMBL" id="PQXJ01000481">
    <property type="protein sequence ID" value="TGO48326.1"/>
    <property type="molecule type" value="Genomic_DNA"/>
</dbReference>
<reference evidence="6 7" key="1">
    <citation type="submission" date="2017-12" db="EMBL/GenBank/DDBJ databases">
        <title>Comparative genomics of Botrytis spp.</title>
        <authorList>
            <person name="Valero-Jimenez C.A."/>
            <person name="Tapia P."/>
            <person name="Veloso J."/>
            <person name="Silva-Moreno E."/>
            <person name="Staats M."/>
            <person name="Valdes J.H."/>
            <person name="Van Kan J.A.L."/>
        </authorList>
    </citation>
    <scope>NUCLEOTIDE SEQUENCE [LARGE SCALE GENOMIC DNA]</scope>
    <source>
        <strain evidence="6 7">MUCL2120</strain>
    </source>
</reference>
<dbReference type="GO" id="GO:0008270">
    <property type="term" value="F:zinc ion binding"/>
    <property type="evidence" value="ECO:0007669"/>
    <property type="project" value="UniProtKB-KW"/>
</dbReference>
<feature type="domain" description="RING-type" evidence="5">
    <location>
        <begin position="313"/>
        <end position="361"/>
    </location>
</feature>
<organism evidence="6 7">
    <name type="scientific">Botryotinia narcissicola</name>
    <dbReference type="NCBI Taxonomy" id="278944"/>
    <lineage>
        <taxon>Eukaryota</taxon>
        <taxon>Fungi</taxon>
        <taxon>Dikarya</taxon>
        <taxon>Ascomycota</taxon>
        <taxon>Pezizomycotina</taxon>
        <taxon>Leotiomycetes</taxon>
        <taxon>Helotiales</taxon>
        <taxon>Sclerotiniaceae</taxon>
        <taxon>Botryotinia</taxon>
    </lineage>
</organism>
<evidence type="ECO:0000256" key="2">
    <source>
        <dbReference type="ARBA" id="ARBA00022771"/>
    </source>
</evidence>
<evidence type="ECO:0000256" key="1">
    <source>
        <dbReference type="ARBA" id="ARBA00022723"/>
    </source>
</evidence>
<dbReference type="SMART" id="SM00744">
    <property type="entry name" value="RINGv"/>
    <property type="match status" value="1"/>
</dbReference>
<keyword evidence="3" id="KW-0862">Zinc</keyword>
<protein>
    <recommendedName>
        <fullName evidence="5">RING-type domain-containing protein</fullName>
    </recommendedName>
</protein>
<dbReference type="Proteomes" id="UP000297452">
    <property type="component" value="Unassembled WGS sequence"/>
</dbReference>
<dbReference type="PROSITE" id="PS50089">
    <property type="entry name" value="ZF_RING_2"/>
    <property type="match status" value="1"/>
</dbReference>
<dbReference type="InterPro" id="IPR013083">
    <property type="entry name" value="Znf_RING/FYVE/PHD"/>
</dbReference>
<dbReference type="STRING" id="278944.A0A4Z1HH03"/>
<dbReference type="InterPro" id="IPR011016">
    <property type="entry name" value="Znf_RING-CH"/>
</dbReference>
<dbReference type="Gene3D" id="3.30.40.10">
    <property type="entry name" value="Zinc/RING finger domain, C3HC4 (zinc finger)"/>
    <property type="match status" value="1"/>
</dbReference>
<proteinExistence type="predicted"/>